<dbReference type="AlphaFoldDB" id="A0A1V8YF82"/>
<protein>
    <submittedName>
        <fullName evidence="1">Uncharacterized protein</fullName>
    </submittedName>
</protein>
<sequence>MVYQKMKKKAHIWVAREQSDLPKNSTLEYDIEDSGTIKKMLPEKEIVHLIAKEVSIDHAIKFDDALRGTHKVPVEILTQIDKKAQSTLVKEGVRQLVDTSFNKNERLQFYKESLEQKLTKEEQVEFSHLLNRRSQVHEFEKLYHSLNSLELREQLSQIGRMTFGIETWKKFETIQTFKQELAKQSPEKSVIFSELMKKDLREIESQRVMSAIQSIDSRLTNFQNINQLQPKELADILFKMRILYPNWNEELKQQTKIQLTTHLTENKQNEIA</sequence>
<name>A0A1V8YF82_9ENTE</name>
<dbReference type="STRING" id="112904.BH747_04305"/>
<gene>
    <name evidence="1" type="ORF">BH747_04305</name>
</gene>
<organism evidence="1 2">
    <name type="scientific">Enterococcus villorum</name>
    <dbReference type="NCBI Taxonomy" id="112904"/>
    <lineage>
        <taxon>Bacteria</taxon>
        <taxon>Bacillati</taxon>
        <taxon>Bacillota</taxon>
        <taxon>Bacilli</taxon>
        <taxon>Lactobacillales</taxon>
        <taxon>Enterococcaceae</taxon>
        <taxon>Enterococcus</taxon>
    </lineage>
</organism>
<dbReference type="Proteomes" id="UP000192477">
    <property type="component" value="Unassembled WGS sequence"/>
</dbReference>
<comment type="caution">
    <text evidence="1">The sequence shown here is derived from an EMBL/GenBank/DDBJ whole genome shotgun (WGS) entry which is preliminary data.</text>
</comment>
<evidence type="ECO:0000313" key="2">
    <source>
        <dbReference type="Proteomes" id="UP000192477"/>
    </source>
</evidence>
<evidence type="ECO:0000313" key="1">
    <source>
        <dbReference type="EMBL" id="OQO71218.1"/>
    </source>
</evidence>
<reference evidence="1 2" key="1">
    <citation type="journal article" date="2017" name="BMC Microbiol.">
        <title>Comparative genomics of Enterococcus spp. isolated from bovine feces.</title>
        <authorList>
            <person name="Beukers A.G."/>
            <person name="Zaheer R."/>
            <person name="Goji N."/>
            <person name="Amoako K.K."/>
            <person name="Chaves A.V."/>
            <person name="Ward M.P."/>
            <person name="McAllister T.A."/>
        </authorList>
    </citation>
    <scope>NUCLEOTIDE SEQUENCE [LARGE SCALE GENOMIC DNA]</scope>
    <source>
        <strain evidence="1 2">F1129D 143</strain>
    </source>
</reference>
<proteinExistence type="predicted"/>
<dbReference type="EMBL" id="MJEA01000002">
    <property type="protein sequence ID" value="OQO71218.1"/>
    <property type="molecule type" value="Genomic_DNA"/>
</dbReference>
<accession>A0A1V8YF82</accession>